<dbReference type="KEGG" id="ehi:EHI_167840"/>
<evidence type="ECO:0000313" key="5">
    <source>
        <dbReference type="Proteomes" id="UP000001926"/>
    </source>
</evidence>
<dbReference type="GO" id="GO:0032456">
    <property type="term" value="P:endocytic recycling"/>
    <property type="evidence" value="ECO:0000318"/>
    <property type="project" value="GO_Central"/>
</dbReference>
<dbReference type="VEuPathDB" id="AmoebaDB:EHI5A_139490"/>
<dbReference type="InterPro" id="IPR028290">
    <property type="entry name" value="WASH1"/>
</dbReference>
<dbReference type="PANTHER" id="PTHR23331:SF1">
    <property type="entry name" value="WASH COMPLEX SUBUNIT 1"/>
    <property type="match status" value="1"/>
</dbReference>
<dbReference type="GO" id="GO:0043014">
    <property type="term" value="F:alpha-tubulin binding"/>
    <property type="evidence" value="ECO:0000318"/>
    <property type="project" value="GO_Central"/>
</dbReference>
<dbReference type="CDD" id="cd21762">
    <property type="entry name" value="WH2"/>
    <property type="match status" value="1"/>
</dbReference>
<dbReference type="GO" id="GO:0034314">
    <property type="term" value="P:Arp2/3 complex-mediated actin nucleation"/>
    <property type="evidence" value="ECO:0000318"/>
    <property type="project" value="GO_Central"/>
</dbReference>
<dbReference type="RefSeq" id="XP_647908.1">
    <property type="nucleotide sequence ID" value="XM_642816.1"/>
</dbReference>
<dbReference type="GO" id="GO:0005829">
    <property type="term" value="C:cytosol"/>
    <property type="evidence" value="ECO:0007669"/>
    <property type="project" value="GOC"/>
</dbReference>
<dbReference type="VEuPathDB" id="AmoebaDB:KM1_217440"/>
<evidence type="ECO:0000256" key="1">
    <source>
        <dbReference type="ARBA" id="ARBA00023203"/>
    </source>
</evidence>
<dbReference type="HOGENOM" id="CLU_1491742_0_0_1"/>
<feature type="compositionally biased region" description="Pro residues" evidence="2">
    <location>
        <begin position="70"/>
        <end position="92"/>
    </location>
</feature>
<dbReference type="GO" id="GO:0043015">
    <property type="term" value="F:gamma-tubulin binding"/>
    <property type="evidence" value="ECO:0000318"/>
    <property type="project" value="GO_Central"/>
</dbReference>
<organism evidence="4 5">
    <name type="scientific">Entamoeba histolytica (strain ATCC 30459 / HM-1:IMSS / ABRM)</name>
    <dbReference type="NCBI Taxonomy" id="294381"/>
    <lineage>
        <taxon>Eukaryota</taxon>
        <taxon>Amoebozoa</taxon>
        <taxon>Evosea</taxon>
        <taxon>Archamoebae</taxon>
        <taxon>Mastigamoebida</taxon>
        <taxon>Entamoebidae</taxon>
        <taxon>Entamoeba</taxon>
    </lineage>
</organism>
<dbReference type="Gene3D" id="6.10.280.150">
    <property type="match status" value="1"/>
</dbReference>
<dbReference type="GO" id="GO:0042147">
    <property type="term" value="P:retrograde transport, endosome to Golgi"/>
    <property type="evidence" value="ECO:0000318"/>
    <property type="project" value="GO_Central"/>
</dbReference>
<dbReference type="Proteomes" id="UP000001926">
    <property type="component" value="Partially assembled WGS sequence"/>
</dbReference>
<dbReference type="GO" id="GO:0003779">
    <property type="term" value="F:actin binding"/>
    <property type="evidence" value="ECO:0007669"/>
    <property type="project" value="UniProtKB-KW"/>
</dbReference>
<protein>
    <submittedName>
        <fullName evidence="4">WH2 motif domain contaning protein</fullName>
    </submittedName>
</protein>
<dbReference type="PROSITE" id="PS51082">
    <property type="entry name" value="WH2"/>
    <property type="match status" value="1"/>
</dbReference>
<feature type="domain" description="WH2" evidence="3">
    <location>
        <begin position="109"/>
        <end position="126"/>
    </location>
</feature>
<dbReference type="PANTHER" id="PTHR23331">
    <property type="entry name" value="CXYORF1"/>
    <property type="match status" value="1"/>
</dbReference>
<dbReference type="VEuPathDB" id="AmoebaDB:EHI7A_131800"/>
<dbReference type="InParanoid" id="C4MBT4"/>
<keyword evidence="1" id="KW-0009">Actin-binding</keyword>
<dbReference type="GO" id="GO:0006887">
    <property type="term" value="P:exocytosis"/>
    <property type="evidence" value="ECO:0000318"/>
    <property type="project" value="GO_Central"/>
</dbReference>
<accession>C4MBT4</accession>
<dbReference type="VEuPathDB" id="AmoebaDB:EHI_167840"/>
<feature type="region of interest" description="Disordered" evidence="2">
    <location>
        <begin position="38"/>
        <end position="153"/>
    </location>
</feature>
<dbReference type="AlphaFoldDB" id="C4MBT4"/>
<evidence type="ECO:0000259" key="3">
    <source>
        <dbReference type="PROSITE" id="PS51082"/>
    </source>
</evidence>
<gene>
    <name evidence="4" type="ORF">EHI_167840</name>
</gene>
<name>C4MBT4_ENTH1</name>
<evidence type="ECO:0000313" key="4">
    <source>
        <dbReference type="EMBL" id="EAL42522.1"/>
    </source>
</evidence>
<dbReference type="OMA" id="WKSKHGK"/>
<dbReference type="STRING" id="5759.C4MBT4"/>
<proteinExistence type="predicted"/>
<keyword evidence="5" id="KW-1185">Reference proteome</keyword>
<dbReference type="OrthoDB" id="5877983at2759"/>
<sequence>MPELTLPNTLPNLSNVAELSFRGTSPLFSIAPSVELPDINLDEEDDEASFETTTTAIPPPPPSVTSTVVAPPPPPPPSTASVVAPPPPPPTAIPKDVPPAAAEKLSSGGMGGLLEQIRGGKKLKKVQLEEGTSGNVSQPEPKKPTTGGNDLMEALMLKLKTMRAASNYDANEDDDDSAEWN</sequence>
<evidence type="ECO:0000256" key="2">
    <source>
        <dbReference type="SAM" id="MobiDB-lite"/>
    </source>
</evidence>
<dbReference type="InterPro" id="IPR003124">
    <property type="entry name" value="WH2_dom"/>
</dbReference>
<dbReference type="GeneID" id="3401938"/>
<reference evidence="4" key="1">
    <citation type="journal article" date="2005" name="Nature">
        <title>The genome of the protist parasite Entamoeba histolytica.</title>
        <authorList>
            <person name="Loftus B."/>
            <person name="Anderson I."/>
            <person name="Davies R."/>
            <person name="Alsmark U.C."/>
            <person name="Samuelson J."/>
            <person name="Amedeo P."/>
            <person name="Roncaglia P."/>
            <person name="Berriman M."/>
            <person name="Hirt R.P."/>
            <person name="Mann B.J."/>
            <person name="Nozaki T."/>
            <person name="Suh B."/>
            <person name="Pop M."/>
            <person name="Duchene M."/>
            <person name="Ackers J."/>
            <person name="Tannich E."/>
            <person name="Leippe M."/>
            <person name="Hofer M."/>
            <person name="Bruchhaus I."/>
            <person name="Willhoeft U."/>
            <person name="Bhattacharya A."/>
            <person name="Chillingworth T."/>
            <person name="Churcher C."/>
            <person name="Hance Z."/>
            <person name="Harris B."/>
            <person name="Harris D."/>
            <person name="Jagels K."/>
            <person name="Moule S."/>
            <person name="Mungall K."/>
            <person name="Ormond D."/>
            <person name="Squares R."/>
            <person name="Whitehead S."/>
            <person name="Quail M.A."/>
            <person name="Rabbinowitsch E."/>
            <person name="Norbertczak H."/>
            <person name="Price C."/>
            <person name="Wang Z."/>
            <person name="Guillen N."/>
            <person name="Gilchrist C."/>
            <person name="Stroup S.E."/>
            <person name="Bhattacharya S."/>
            <person name="Lohia A."/>
            <person name="Foster P.G."/>
            <person name="Sicheritz-Ponten T."/>
            <person name="Weber C."/>
            <person name="Singh U."/>
            <person name="Mukherjee C."/>
            <person name="El-Sayed N.M."/>
            <person name="Petri W.A.Jr."/>
            <person name="Clark C.G."/>
            <person name="Embley T.M."/>
            <person name="Barrell B."/>
            <person name="Fraser C.M."/>
            <person name="Hall N."/>
        </authorList>
    </citation>
    <scope>NUCLEOTIDE SEQUENCE [LARGE SCALE GENOMIC DNA]</scope>
    <source>
        <strain evidence="4">HM-1:IMSS</strain>
    </source>
</reference>
<feature type="compositionally biased region" description="Acidic residues" evidence="2">
    <location>
        <begin position="40"/>
        <end position="49"/>
    </location>
</feature>
<dbReference type="EMBL" id="DS572266">
    <property type="protein sequence ID" value="EAL42522.1"/>
    <property type="molecule type" value="Genomic_DNA"/>
</dbReference>
<dbReference type="GO" id="GO:0071203">
    <property type="term" value="C:WASH complex"/>
    <property type="evidence" value="ECO:0000318"/>
    <property type="project" value="GO_Central"/>
</dbReference>
<reference evidence="4" key="2">
    <citation type="submission" date="2007-03" db="EMBL/GenBank/DDBJ databases">
        <authorList>
            <person name="Lorenzi H."/>
            <person name="Amedeo P."/>
            <person name="Inman J."/>
            <person name="Schobel S."/>
            <person name="Caler E."/>
        </authorList>
    </citation>
    <scope>GENOME REANNOTATION</scope>
    <source>
        <strain evidence="4">HM-1:IMSS</strain>
    </source>
</reference>
<dbReference type="GO" id="GO:0005769">
    <property type="term" value="C:early endosome"/>
    <property type="evidence" value="ECO:0000318"/>
    <property type="project" value="GO_Central"/>
</dbReference>
<dbReference type="GO" id="GO:0055037">
    <property type="term" value="C:recycling endosome"/>
    <property type="evidence" value="ECO:0000318"/>
    <property type="project" value="GO_Central"/>
</dbReference>